<evidence type="ECO:0000313" key="6">
    <source>
        <dbReference type="Proteomes" id="UP000509383"/>
    </source>
</evidence>
<dbReference type="Pfam" id="PF21070">
    <property type="entry name" value="IcmF_helical"/>
    <property type="match status" value="1"/>
</dbReference>
<feature type="domain" description="IcmF-related" evidence="2">
    <location>
        <begin position="304"/>
        <end position="619"/>
    </location>
</feature>
<gene>
    <name evidence="4" type="ORF">TUM18999_59090</name>
    <name evidence="5" type="ORF">TUM20286_39030</name>
</gene>
<proteinExistence type="predicted"/>
<keyword evidence="7" id="KW-1185">Reference proteome</keyword>
<evidence type="ECO:0000313" key="7">
    <source>
        <dbReference type="Proteomes" id="UP001054892"/>
    </source>
</evidence>
<evidence type="ECO:0000259" key="2">
    <source>
        <dbReference type="Pfam" id="PF06761"/>
    </source>
</evidence>
<organism evidence="4 6">
    <name type="scientific">Pseudomonas tohonis</name>
    <dbReference type="NCBI Taxonomy" id="2725477"/>
    <lineage>
        <taxon>Bacteria</taxon>
        <taxon>Pseudomonadati</taxon>
        <taxon>Pseudomonadota</taxon>
        <taxon>Gammaproteobacteria</taxon>
        <taxon>Pseudomonadales</taxon>
        <taxon>Pseudomonadaceae</taxon>
        <taxon>Pseudomonas</taxon>
    </lineage>
</organism>
<dbReference type="InterPro" id="IPR010623">
    <property type="entry name" value="IcmF_C"/>
</dbReference>
<evidence type="ECO:0000313" key="5">
    <source>
        <dbReference type="EMBL" id="GJN54151.1"/>
    </source>
</evidence>
<protein>
    <submittedName>
        <fullName evidence="4">Type VI secretion protein VasK</fullName>
    </submittedName>
</protein>
<dbReference type="Proteomes" id="UP001054892">
    <property type="component" value="Unassembled WGS sequence"/>
</dbReference>
<name>A0A6J4EE91_9PSED</name>
<feature type="domain" description="Type VI secretion system component TssM1 helical" evidence="3">
    <location>
        <begin position="767"/>
        <end position="870"/>
    </location>
</feature>
<dbReference type="InterPro" id="IPR009612">
    <property type="entry name" value="IcmF-rel"/>
</dbReference>
<dbReference type="AlphaFoldDB" id="A0A6J4EE91"/>
<sequence length="1020" mass="113066">MNGEEARQYLRHNLGFFWRRRTRLLLVIGEPDEVVAIAPGLAEKQWLEGEGVVLLWGGAAQDAAAATWLEQWRRLRPQRPLDGIVWALSAQQGADADYLDRYQHQLRDIARRLRWQAPVNLWEVCRSEWEQPATEAAVGCTLAPRAGPAQLEGRLGQLLEPLREQGLARMQADIRHDFLLRLAQGLRDEGITRWRRTWDHLQRSHGVVPRGLWFSLAMPGAGGAAAHHWLPPAAWRGVLADRHGGRPYGWPWWRTATAVALGLLAFWGLGTLLSFAGNRVQIAEMQAVLATLDQPREGDEQLLALNALVHELDRLDQRSKHGAPWYQRFGLSQNDGLLAALWPRYEAANNRLVRDPAAAGFERQLRTLLSLAPGSAERAARAREAYEPLKAYLMMARPENVDASFLGKALAAAEPARMGIGEGTWQGIAPNLWRFYAAQLEAHPGWRITTDPALVARARQLLISQLGQRNGEATLYRQVLDAVANQYPAMGLQQMVGDTDAQPLFSTAAEVPGVFTRQAWEGGVRKAIDEIAAARREEIDWVLSDDRSQIDAELTPEALRESLTARYFQDYGRAWLDMLNSLRWQEAGSLADVVDQLTLMTDVRQSPFIALVNTLSYQGRAGTRSQALGESLLQSAQNLMGPDKAPVIEQLAALPKGPLEESFGPLLALLGKGDEPSGGDDSISLHAFLTRVTRVRLTLQQVSAAQDPQAMIQALAQTVFQGRSVDLTDTQSYGSLIAASLGSEWAGFGRALFVQPLDQAWQRILQPSAAGLNDHWQRAIVGPWNSAFAGRYPFAASASDASLPMLGQMIRADSGHIDRFLTRQLGGVLRKDGNRWVPESAQGQGLRLDPAFLAAVNRLAELADVLYTDGGMGIAFELRAKPVRDLVQTTLILDGRRLAYFNQRERWQRFDWPSASDHPGARLSWTHARSGERLLGDYPGTWGLIRLLERARVTPLDDSETRYRLVLDAPDGLGLTWHLRTDLGAGPLALLQLRGFRMPARIFLEPGGASRPLARYGAQP</sequence>
<dbReference type="InterPro" id="IPR053156">
    <property type="entry name" value="T6SS_TssM-like"/>
</dbReference>
<dbReference type="Pfam" id="PF06761">
    <property type="entry name" value="IcmF-related"/>
    <property type="match status" value="1"/>
</dbReference>
<dbReference type="Pfam" id="PF06744">
    <property type="entry name" value="IcmF_C"/>
    <property type="match status" value="1"/>
</dbReference>
<dbReference type="EMBL" id="BQKM01000009">
    <property type="protein sequence ID" value="GJN54151.1"/>
    <property type="molecule type" value="Genomic_DNA"/>
</dbReference>
<evidence type="ECO:0000313" key="4">
    <source>
        <dbReference type="EMBL" id="BCG27718.1"/>
    </source>
</evidence>
<dbReference type="Proteomes" id="UP000509383">
    <property type="component" value="Chromosome"/>
</dbReference>
<evidence type="ECO:0000259" key="3">
    <source>
        <dbReference type="Pfam" id="PF21070"/>
    </source>
</evidence>
<reference evidence="4 6" key="1">
    <citation type="submission" date="2020-05" db="EMBL/GenBank/DDBJ databases">
        <title>Characterization of novel class B3 metallo-beta-lactamase from novel Pseudomonas species.</title>
        <authorList>
            <person name="Yamada K."/>
            <person name="Aoki K."/>
            <person name="Ishii Y."/>
        </authorList>
    </citation>
    <scope>NUCLEOTIDE SEQUENCE [LARGE SCALE GENOMIC DNA]</scope>
    <source>
        <strain evidence="4 6">TUM18999</strain>
        <strain evidence="5 7">TUM20286</strain>
    </source>
</reference>
<evidence type="ECO:0000259" key="1">
    <source>
        <dbReference type="Pfam" id="PF06744"/>
    </source>
</evidence>
<dbReference type="EMBL" id="AP023189">
    <property type="protein sequence ID" value="BCG27718.1"/>
    <property type="molecule type" value="Genomic_DNA"/>
</dbReference>
<dbReference type="PANTHER" id="PTHR36153:SF1">
    <property type="entry name" value="TYPE VI SECRETION SYSTEM COMPONENT TSSM1"/>
    <property type="match status" value="1"/>
</dbReference>
<accession>A0A6J4EE91</accession>
<dbReference type="InterPro" id="IPR048677">
    <property type="entry name" value="TssM1_hel"/>
</dbReference>
<feature type="domain" description="Type VI secretion system IcmF C-terminal" evidence="1">
    <location>
        <begin position="876"/>
        <end position="982"/>
    </location>
</feature>
<dbReference type="KEGG" id="ptw:TUM18999_59090"/>
<dbReference type="PANTHER" id="PTHR36153">
    <property type="entry name" value="INNER MEMBRANE PROTEIN-RELATED"/>
    <property type="match status" value="1"/>
</dbReference>